<dbReference type="Proteomes" id="UP001589865">
    <property type="component" value="Unassembled WGS sequence"/>
</dbReference>
<dbReference type="EMBL" id="JBHLUN010000017">
    <property type="protein sequence ID" value="MFC0410788.1"/>
    <property type="molecule type" value="Genomic_DNA"/>
</dbReference>
<evidence type="ECO:0000313" key="2">
    <source>
        <dbReference type="Proteomes" id="UP001589865"/>
    </source>
</evidence>
<reference evidence="1 2" key="1">
    <citation type="submission" date="2024-09" db="EMBL/GenBank/DDBJ databases">
        <authorList>
            <person name="Sun Q."/>
            <person name="Mori K."/>
        </authorList>
    </citation>
    <scope>NUCLEOTIDE SEQUENCE [LARGE SCALE GENOMIC DNA]</scope>
    <source>
        <strain evidence="1 2">TBRC 5777</strain>
    </source>
</reference>
<dbReference type="Gene3D" id="1.25.40.10">
    <property type="entry name" value="Tetratricopeptide repeat domain"/>
    <property type="match status" value="1"/>
</dbReference>
<gene>
    <name evidence="1" type="ORF">ACFFGY_21275</name>
</gene>
<name>A0ABV6K1Y2_9PROT</name>
<proteinExistence type="predicted"/>
<sequence>MPSIAFCIFGQLRDEHLSFPQTARIARELGATVFLSTWRRRGTKAAGAAYPSQLIRMFGAEVAFAVPRPMQARFHVLLPELAPRLEDGSREASEDELRRYFPEAVIDLEDERLHLDFEEATVDRNSLRMLYKAWRCNALKRAEETRRGRRFDMVVRFRPDVVPPAPGALPPVKELERALYLLAGGWRPGHAQDQLTVCSSRAADITAALFGQAVLSVDRPWRGVHAELHDQVLRTGLEVRGLQLGQGIVEDFARRHPRNRAILLEELHRQPPGAEAAGGADWGRLTAILEAATAVADGRLAAAEAALDTVARTDPPLILLECLVSVAADTARARGRPEEAAALLLIRLLAGLVLDGPGLARVGEFMKNVPRFVEVARTLPAIPPLRRGALGEWITAQLPGGAAASAWAALCRHAPEPALDDAFDALRPAVEQSAEYREARFWQALRDGRWDDARLEVEALRELGAEGWRVSNLLSLYHRERGELALAREAAQLAVAERPELWDLRTRLARIEALRGDRAAALAQTGAAMERGGDSHTWMLHAQLLHDEGEREALQRHTEEAWRRFPDDAVLREGLPQLLGGEAPSPG</sequence>
<accession>A0ABV6K1Y2</accession>
<dbReference type="SUPFAM" id="SSF48452">
    <property type="entry name" value="TPR-like"/>
    <property type="match status" value="1"/>
</dbReference>
<comment type="caution">
    <text evidence="1">The sequence shown here is derived from an EMBL/GenBank/DDBJ whole genome shotgun (WGS) entry which is preliminary data.</text>
</comment>
<organism evidence="1 2">
    <name type="scientific">Roseomonas elaeocarpi</name>
    <dbReference type="NCBI Taxonomy" id="907779"/>
    <lineage>
        <taxon>Bacteria</taxon>
        <taxon>Pseudomonadati</taxon>
        <taxon>Pseudomonadota</taxon>
        <taxon>Alphaproteobacteria</taxon>
        <taxon>Acetobacterales</taxon>
        <taxon>Roseomonadaceae</taxon>
        <taxon>Roseomonas</taxon>
    </lineage>
</organism>
<dbReference type="InterPro" id="IPR011990">
    <property type="entry name" value="TPR-like_helical_dom_sf"/>
</dbReference>
<evidence type="ECO:0000313" key="1">
    <source>
        <dbReference type="EMBL" id="MFC0410788.1"/>
    </source>
</evidence>
<dbReference type="RefSeq" id="WP_377046542.1">
    <property type="nucleotide sequence ID" value="NZ_JBHLUN010000017.1"/>
</dbReference>
<protein>
    <submittedName>
        <fullName evidence="1">Tetratricopeptide repeat protein</fullName>
    </submittedName>
</protein>
<keyword evidence="2" id="KW-1185">Reference proteome</keyword>